<name>A0ABV2QD08_9BURK</name>
<evidence type="ECO:0000313" key="1">
    <source>
        <dbReference type="EMBL" id="MET4578919.1"/>
    </source>
</evidence>
<proteinExistence type="predicted"/>
<comment type="caution">
    <text evidence="1">The sequence shown here is derived from an EMBL/GenBank/DDBJ whole genome shotgun (WGS) entry which is preliminary data.</text>
</comment>
<organism evidence="1 2">
    <name type="scientific">Ottowia thiooxydans</name>
    <dbReference type="NCBI Taxonomy" id="219182"/>
    <lineage>
        <taxon>Bacteria</taxon>
        <taxon>Pseudomonadati</taxon>
        <taxon>Pseudomonadota</taxon>
        <taxon>Betaproteobacteria</taxon>
        <taxon>Burkholderiales</taxon>
        <taxon>Comamonadaceae</taxon>
        <taxon>Ottowia</taxon>
    </lineage>
</organism>
<sequence>MSFLQAFGALPVAAKLSALSVRSGSLARHWPASLPCVGPLRHNESRT</sequence>
<evidence type="ECO:0000313" key="2">
    <source>
        <dbReference type="Proteomes" id="UP001549320"/>
    </source>
</evidence>
<gene>
    <name evidence="1" type="ORF">ABIE13_004042</name>
</gene>
<keyword evidence="2" id="KW-1185">Reference proteome</keyword>
<dbReference type="Proteomes" id="UP001549320">
    <property type="component" value="Unassembled WGS sequence"/>
</dbReference>
<dbReference type="EMBL" id="JBEPSH010000008">
    <property type="protein sequence ID" value="MET4578919.1"/>
    <property type="molecule type" value="Genomic_DNA"/>
</dbReference>
<protein>
    <submittedName>
        <fullName evidence="1">Uncharacterized protein</fullName>
    </submittedName>
</protein>
<reference evidence="1 2" key="1">
    <citation type="submission" date="2024-06" db="EMBL/GenBank/DDBJ databases">
        <title>Sorghum-associated microbial communities from plants grown in Nebraska, USA.</title>
        <authorList>
            <person name="Schachtman D."/>
        </authorList>
    </citation>
    <scope>NUCLEOTIDE SEQUENCE [LARGE SCALE GENOMIC DNA]</scope>
    <source>
        <strain evidence="1 2">2709</strain>
    </source>
</reference>
<accession>A0ABV2QD08</accession>